<evidence type="ECO:0000313" key="2">
    <source>
        <dbReference type="EMBL" id="ACY24014.1"/>
    </source>
</evidence>
<dbReference type="AlphaFoldDB" id="D0LFG5"/>
<feature type="domain" description="Antitoxin Xre/MbcA/ParS-like toxin-binding" evidence="1">
    <location>
        <begin position="63"/>
        <end position="104"/>
    </location>
</feature>
<proteinExistence type="predicted"/>
<dbReference type="eggNOG" id="ENOG5030YRK">
    <property type="taxonomic scope" value="Bacteria"/>
</dbReference>
<protein>
    <recommendedName>
        <fullName evidence="1">Antitoxin Xre/MbcA/ParS-like toxin-binding domain-containing protein</fullName>
    </recommendedName>
</protein>
<organism evidence="2 3">
    <name type="scientific">Gordonia bronchialis (strain ATCC 25592 / DSM 43247 / BCRC 13721 / JCM 3198 / KCTC 3076 / NBRC 16047 / NCTC 10667)</name>
    <name type="common">Rhodococcus bronchialis</name>
    <dbReference type="NCBI Taxonomy" id="526226"/>
    <lineage>
        <taxon>Bacteria</taxon>
        <taxon>Bacillati</taxon>
        <taxon>Actinomycetota</taxon>
        <taxon>Actinomycetes</taxon>
        <taxon>Mycobacteriales</taxon>
        <taxon>Gordoniaceae</taxon>
        <taxon>Gordonia</taxon>
    </lineage>
</organism>
<dbReference type="RefSeq" id="WP_012836485.1">
    <property type="nucleotide sequence ID" value="NC_013442.1"/>
</dbReference>
<dbReference type="HOGENOM" id="CLU_148617_0_0_11"/>
<evidence type="ECO:0000259" key="1">
    <source>
        <dbReference type="Pfam" id="PF09722"/>
    </source>
</evidence>
<reference evidence="2 3" key="1">
    <citation type="journal article" date="2010" name="Stand. Genomic Sci.">
        <title>Complete genome sequence of Gordonia bronchialis type strain (3410).</title>
        <authorList>
            <person name="Ivanova N."/>
            <person name="Sikorski J."/>
            <person name="Jando M."/>
            <person name="Lapidus A."/>
            <person name="Nolan M."/>
            <person name="Lucas S."/>
            <person name="Del Rio T.G."/>
            <person name="Tice H."/>
            <person name="Copeland A."/>
            <person name="Cheng J.F."/>
            <person name="Chen F."/>
            <person name="Bruce D."/>
            <person name="Goodwin L."/>
            <person name="Pitluck S."/>
            <person name="Mavromatis K."/>
            <person name="Ovchinnikova G."/>
            <person name="Pati A."/>
            <person name="Chen A."/>
            <person name="Palaniappan K."/>
            <person name="Land M."/>
            <person name="Hauser L."/>
            <person name="Chang Y.J."/>
            <person name="Jeffries C.D."/>
            <person name="Chain P."/>
            <person name="Saunders E."/>
            <person name="Han C."/>
            <person name="Detter J.C."/>
            <person name="Brettin T."/>
            <person name="Rohde M."/>
            <person name="Goker M."/>
            <person name="Bristow J."/>
            <person name="Eisen J.A."/>
            <person name="Markowitz V."/>
            <person name="Hugenholtz P."/>
            <person name="Klenk H.P."/>
            <person name="Kyrpides N.C."/>
        </authorList>
    </citation>
    <scope>NUCLEOTIDE SEQUENCE [LARGE SCALE GENOMIC DNA]</scope>
    <source>
        <strain evidence="3">ATCC 25592 / DSM 43247 / BCRC 13721 / JCM 3198 / KCTC 3076 / NBRC 16047 / NCTC 10667</strain>
        <plasmid evidence="3">pGBRO01</plasmid>
    </source>
</reference>
<accession>D0LFG5</accession>
<gene>
    <name evidence="2" type="ORF">Gbro_4901</name>
</gene>
<evidence type="ECO:0000313" key="3">
    <source>
        <dbReference type="Proteomes" id="UP000001219"/>
    </source>
</evidence>
<keyword evidence="2" id="KW-0614">Plasmid</keyword>
<name>D0LFG5_GORB4</name>
<dbReference type="Pfam" id="PF09722">
    <property type="entry name" value="Xre_MbcA_ParS_C"/>
    <property type="match status" value="1"/>
</dbReference>
<dbReference type="Proteomes" id="UP000001219">
    <property type="component" value="Plasmid pGBRO01"/>
</dbReference>
<keyword evidence="3" id="KW-1185">Reference proteome</keyword>
<dbReference type="InterPro" id="IPR024467">
    <property type="entry name" value="Xre/MbcA/ParS-like_toxin-bd"/>
</dbReference>
<sequence>MYARVVADARRGLTVGEIGGVTHVSERSVHNWASGKSRPEGEQRDRLLELKYIVEGLSEVYEDEGIEIWLHARQRSLGGKSPLELLRNGQFDDVLEAVDRLAGGPRR</sequence>
<geneLocation type="plasmid" evidence="2 3">
    <name>pGBRO01</name>
</geneLocation>
<dbReference type="EMBL" id="CP001803">
    <property type="protein sequence ID" value="ACY24014.1"/>
    <property type="molecule type" value="Genomic_DNA"/>
</dbReference>
<dbReference type="KEGG" id="gbr:Gbro_4901"/>